<feature type="domain" description="LamG-like jellyroll fold" evidence="4">
    <location>
        <begin position="627"/>
        <end position="759"/>
    </location>
</feature>
<dbReference type="InterPro" id="IPR025592">
    <property type="entry name" value="DUF4347"/>
</dbReference>
<evidence type="ECO:0000256" key="1">
    <source>
        <dbReference type="ARBA" id="ARBA00022729"/>
    </source>
</evidence>
<evidence type="ECO:0000259" key="4">
    <source>
        <dbReference type="SMART" id="SM00560"/>
    </source>
</evidence>
<dbReference type="InterPro" id="IPR051561">
    <property type="entry name" value="FRAS1_ECM"/>
</dbReference>
<name>A0ABR9D418_9GAMM</name>
<keyword evidence="6" id="KW-1185">Reference proteome</keyword>
<protein>
    <submittedName>
        <fullName evidence="5">DUF4347 domain-containing protein</fullName>
    </submittedName>
</protein>
<dbReference type="Pfam" id="PF16184">
    <property type="entry name" value="Cadherin_3"/>
    <property type="match status" value="10"/>
</dbReference>
<sequence length="2201" mass="225969">MSSKSPLKHYHSKPILEELEARQLFSGGVEGLLTEQLVEANAVYVNADATPPAEIQQPATQTSASETTRNEIVFVDTRVDNYQSLLNDIKSSDVSDRNLEIITLDSSSDGIQQISQILAERDNLDAVHIISHGSDGSLDLGNSQLNFDTLIQNQTDISAWGNAFKDSGDIMLYGCNVAETQFGQSFVDYLSGITNTEVAASTDATGSSDLGGDWQLEYQTGTIEAQSAVSVEFQQQWSDVLAVTSNGTVTSTQTLYATSLTWSHTVNAGVDRVLFVEIAIDDVNAGVNSVKYGTADLTRVGRTAANHAVEIWALINPTEGTDNVVISFTGNTEAAAGASTFNGVNQSTPYGTYAGNTGTTGLLGGSGTVNVASATGDLVIDVQYWKAISADTTGTGQTSQWTSSSLLSTAKAGSSAEEGASSVTMSGSALLAANWSIGAVSVKASTNIAPVNTVPAAQTSNEDTAKVFSSANGNAITIADVDAGGANNEITLTVTNGTLTLAGTSGLTFVTGDGTADVTMTFRGTASAINTALDGLSYTPTANYNGSGTLTVSTKDSVLLSLDIDTSLKGRYTFDNTGVLGTDTSPAAGYNGTVVNGTSVNDATRGNVLSLAGNGYIHTTGHFGNSANLTLAAWVNLTTADTNGAMVISLGDSVGIALDDGGRLNGFYYNGINWPQTFYTTTLAGAGWHHVAFSFDDAGNMATLYLDGVAVGSTATTDSISYTLGVDSFIGKHGDGATTWDFNGKIDDARIYNRVLTASEIATLATDLSKTDTDIVAITVSAINDAPVLNTTVGTLSYTENAGATVVDSLLTVTDLDSTNLASATVTISSGFASGEDTLAFTNQNGISGSWDASTGVLTLTGSSSVANYQTALRSVTYANSSDSPSTATRTVSFAVNDGSLSSASATRNITITAVNDAPVLTSASLALNEGDTVTLSAANFGVSDPDNASFTYTVSSVAGGYFQLTSAAGTPISSFTTAQLAAGQVQFVDDGNEVAPSFSVTVNDGSLDSNTLAATINYTGVNDAPVLTSASLTLNEGETVTLSAANFGVSDPDNASFTYTVSSVAGGYFQLTSAAGTPITSFTTAQLAAGQVQFVDDGNEVAPSFSVTVNDGVLDSNTLAATINYTGVNDAPVLTSASLSLNEGQTVTLSAANFGVTDPDNASFTYTVSSVAGGYFQLTSAAGTPITSFTTAQLAAGQVQFVDDGNEVAPSFSVTVNDGALDSNTLAATINYTGVNDAPVISTASLTLNEGQTVTLSAANFGVTDPDNASFTYTVSSVAGGYFQLTSAAGTPITSFTTAQLAAGQVQFVDDGNEVAPSFSVTVNDGALDSNTLAATINYTAVNDAPVISTASLTLNEGETVTLSAANFGVSDPDNASFTYTVSSVTGGYFQLTTNPGVSVASFSSANLAAGQVQFVDDGNEVAPSFSVTVNDGVLDSNTLAATINYTGVNDAPVLTSASLSLNEGQTVTLSAANFGVTDPDNASFTYTVSSVAGGYFQLTSAAGTPITSFTTAQLAAGQVQFVDDGNEVAPSFSVTVNDGALDSNTLAATINYTGVNDAPVISTASLTLNEGETVTLSAANFGVTDPDNASFTYTVSSVAGGYFQLTSAAGTPITSFTTAQLAAGQVQFVDDGNEVAPSFSVTVNDGALDSNTLAATINYTAVNDAPVISTASLTLNEGETVTLSAANFGVSDPDNASFTYTVSSVTGGYFQLTTNPGVSVASFSSANLAAGQVQFVDDGNEVAPSFSVTVNDGVLDSNTLAATINYTGVNDAPVLTSASLSLNEGQTVTLSAANFGVTDPDNASVTYTVSSVAGGYFQLTSAAGTPITSFTTAQLAAGQVQFVDDGNEVAPSFDITVSDGNLSSNTLSATISYTAVNDAPVISNASLTLNEGETVTLSAANFGVTDLDNASFTYTVASVAGGYFQLTTNPGVSVASFSSANLAAGQVQFVDDGNEVAPSFSVTVNDGIVSSSPVAASINYVAADDTTNTLQDIITYNQKNGLNDKNQGENTQSNSGSSHRTLTNQFEVIDDLNAHIDKLTNEVGKDNKAIGDELVLAPTALTNDVNITKFSELSGSRSSEEQRNENGRKYHLQTKHISFEQYNIDSQTAFTEHEEMEFWNRLENIRKQMSDPEVVADANPVNIKIILGTSAGLTAGFVSWILRAGSLLASLMSTVPLLKRFDPLPIMRSVKKTTPAKNN</sequence>
<dbReference type="Pfam" id="PF14252">
    <property type="entry name" value="DUF4347"/>
    <property type="match status" value="1"/>
</dbReference>
<evidence type="ECO:0000313" key="5">
    <source>
        <dbReference type="EMBL" id="MBD9357825.1"/>
    </source>
</evidence>
<keyword evidence="2" id="KW-1015">Disulfide bond</keyword>
<dbReference type="Proteomes" id="UP000652176">
    <property type="component" value="Unassembled WGS sequence"/>
</dbReference>
<dbReference type="Gene3D" id="2.60.120.200">
    <property type="match status" value="1"/>
</dbReference>
<organism evidence="5 6">
    <name type="scientific">Methylomonas albis</name>
    <dbReference type="NCBI Taxonomy" id="1854563"/>
    <lineage>
        <taxon>Bacteria</taxon>
        <taxon>Pseudomonadati</taxon>
        <taxon>Pseudomonadota</taxon>
        <taxon>Gammaproteobacteria</taxon>
        <taxon>Methylococcales</taxon>
        <taxon>Methylococcaceae</taxon>
        <taxon>Methylomonas</taxon>
    </lineage>
</organism>
<dbReference type="InterPro" id="IPR013320">
    <property type="entry name" value="ConA-like_dom_sf"/>
</dbReference>
<accession>A0ABR9D418</accession>
<dbReference type="Pfam" id="PF13385">
    <property type="entry name" value="Laminin_G_3"/>
    <property type="match status" value="1"/>
</dbReference>
<dbReference type="SUPFAM" id="SSF49899">
    <property type="entry name" value="Concanavalin A-like lectins/glucanases"/>
    <property type="match status" value="1"/>
</dbReference>
<gene>
    <name evidence="5" type="ORF">IE877_18455</name>
</gene>
<feature type="region of interest" description="Disordered" evidence="3">
    <location>
        <begin position="2002"/>
        <end position="2023"/>
    </location>
</feature>
<dbReference type="RefSeq" id="WP_192376078.1">
    <property type="nucleotide sequence ID" value="NZ_CAJHIV010000001.1"/>
</dbReference>
<dbReference type="InterPro" id="IPR006558">
    <property type="entry name" value="LamG-like"/>
</dbReference>
<keyword evidence="1" id="KW-0732">Signal</keyword>
<proteinExistence type="predicted"/>
<dbReference type="PANTHER" id="PTHR45739:SF12">
    <property type="entry name" value="CHONDROITIN SULFATE PROTEOGLYCAN 4-LIKE ISOFORM X2"/>
    <property type="match status" value="1"/>
</dbReference>
<reference evidence="5 6" key="1">
    <citation type="submission" date="2020-09" db="EMBL/GenBank/DDBJ databases">
        <title>Methylomonas albis sp. nov. and Methylomonas fluvii sp. nov.: Two cold-adapted methanotrophs from the River Elbe and an amended description of Methylovulum psychrotolerans strain Eb1.</title>
        <authorList>
            <person name="Bussmann I.K."/>
            <person name="Klings K.-W."/>
            <person name="Warnstedt J."/>
            <person name="Hoppert M."/>
            <person name="Saborowski A."/>
            <person name="Horn F."/>
            <person name="Liebner S."/>
        </authorList>
    </citation>
    <scope>NUCLEOTIDE SEQUENCE [LARGE SCALE GENOMIC DNA]</scope>
    <source>
        <strain evidence="5 6">EbA</strain>
    </source>
</reference>
<dbReference type="EMBL" id="JACXSS010000001">
    <property type="protein sequence ID" value="MBD9357825.1"/>
    <property type="molecule type" value="Genomic_DNA"/>
</dbReference>
<evidence type="ECO:0000313" key="6">
    <source>
        <dbReference type="Proteomes" id="UP000652176"/>
    </source>
</evidence>
<evidence type="ECO:0000256" key="3">
    <source>
        <dbReference type="SAM" id="MobiDB-lite"/>
    </source>
</evidence>
<comment type="caution">
    <text evidence="5">The sequence shown here is derived from an EMBL/GenBank/DDBJ whole genome shotgun (WGS) entry which is preliminary data.</text>
</comment>
<dbReference type="PANTHER" id="PTHR45739">
    <property type="entry name" value="MATRIX PROTEIN, PUTATIVE-RELATED"/>
    <property type="match status" value="1"/>
</dbReference>
<evidence type="ECO:0000256" key="2">
    <source>
        <dbReference type="ARBA" id="ARBA00023157"/>
    </source>
</evidence>
<dbReference type="SMART" id="SM00560">
    <property type="entry name" value="LamGL"/>
    <property type="match status" value="1"/>
</dbReference>